<proteinExistence type="predicted"/>
<evidence type="ECO:0008006" key="3">
    <source>
        <dbReference type="Google" id="ProtNLM"/>
    </source>
</evidence>
<dbReference type="OrthoDB" id="5186230at2759"/>
<reference evidence="1 2" key="1">
    <citation type="submission" date="2016-11" db="EMBL/GenBank/DDBJ databases">
        <title>Draft Genome Assembly of Colletotrichum chlorophyti a pathogen of herbaceous plants.</title>
        <authorList>
            <person name="Gan P."/>
            <person name="Narusaka M."/>
            <person name="Tsushima A."/>
            <person name="Narusaka Y."/>
            <person name="Takano Y."/>
            <person name="Shirasu K."/>
        </authorList>
    </citation>
    <scope>NUCLEOTIDE SEQUENCE [LARGE SCALE GENOMIC DNA]</scope>
    <source>
        <strain evidence="1 2">NTL11</strain>
    </source>
</reference>
<evidence type="ECO:0000313" key="1">
    <source>
        <dbReference type="EMBL" id="OLN90017.1"/>
    </source>
</evidence>
<dbReference type="Proteomes" id="UP000186583">
    <property type="component" value="Unassembled WGS sequence"/>
</dbReference>
<accession>A0A1Q8RXA1</accession>
<dbReference type="AlphaFoldDB" id="A0A1Q8RXA1"/>
<dbReference type="STRING" id="708187.A0A1Q8RXA1"/>
<sequence length="323" mass="35203">MTPTFVLFTAHFLANMKNLMNVGFRALAAFLLFSPFLLGLPFAHAEANTNVKSIFLFKDVLQSITTALKTSGFDTLLIFRIGALGNGDLMYYSTGDAGEATDAPVVTNGTYTGGTALADKIQSFKTDKTNITRVEVSLVSHDTTFQNIRDLINAEGTGPEAILYKNFEALKAAWDLDAFNNDDESVYDVSSTLSFAQLLGDIGYQYSIAPYSNSNFWATAKTRIDAAAPGLFDRVYLQVYDGGAGNNPGTWQDALDISVIPLVWVINDAKPSQGTNPALAQQRFANWYSEHEVAGGGYWNDYDIEKLGASYDEYGGALISVFQ</sequence>
<evidence type="ECO:0000313" key="2">
    <source>
        <dbReference type="Proteomes" id="UP000186583"/>
    </source>
</evidence>
<organism evidence="1 2">
    <name type="scientific">Colletotrichum chlorophyti</name>
    <dbReference type="NCBI Taxonomy" id="708187"/>
    <lineage>
        <taxon>Eukaryota</taxon>
        <taxon>Fungi</taxon>
        <taxon>Dikarya</taxon>
        <taxon>Ascomycota</taxon>
        <taxon>Pezizomycotina</taxon>
        <taxon>Sordariomycetes</taxon>
        <taxon>Hypocreomycetidae</taxon>
        <taxon>Glomerellales</taxon>
        <taxon>Glomerellaceae</taxon>
        <taxon>Colletotrichum</taxon>
    </lineage>
</organism>
<protein>
    <recommendedName>
        <fullName evidence="3">Coagulation factor 5/8 type domain-containing protein</fullName>
    </recommendedName>
</protein>
<keyword evidence="2" id="KW-1185">Reference proteome</keyword>
<gene>
    <name evidence="1" type="ORF">CCHL11_07208</name>
</gene>
<dbReference type="EMBL" id="MPGH01000067">
    <property type="protein sequence ID" value="OLN90017.1"/>
    <property type="molecule type" value="Genomic_DNA"/>
</dbReference>
<name>A0A1Q8RXA1_9PEZI</name>
<comment type="caution">
    <text evidence="1">The sequence shown here is derived from an EMBL/GenBank/DDBJ whole genome shotgun (WGS) entry which is preliminary data.</text>
</comment>